<evidence type="ECO:0000256" key="4">
    <source>
        <dbReference type="ARBA" id="ARBA00023004"/>
    </source>
</evidence>
<dbReference type="Pfam" id="PF13459">
    <property type="entry name" value="Fer4_15"/>
    <property type="match status" value="1"/>
</dbReference>
<dbReference type="SUPFAM" id="SSF54862">
    <property type="entry name" value="4Fe-4S ferredoxins"/>
    <property type="match status" value="1"/>
</dbReference>
<dbReference type="GO" id="GO:0051536">
    <property type="term" value="F:iron-sulfur cluster binding"/>
    <property type="evidence" value="ECO:0007669"/>
    <property type="project" value="UniProtKB-KW"/>
</dbReference>
<dbReference type="InterPro" id="IPR051269">
    <property type="entry name" value="Fe-S_cluster_ET"/>
</dbReference>
<evidence type="ECO:0000313" key="7">
    <source>
        <dbReference type="EMBL" id="CAB4724013.1"/>
    </source>
</evidence>
<protein>
    <submittedName>
        <fullName evidence="10">Unannotated protein</fullName>
    </submittedName>
</protein>
<keyword evidence="1" id="KW-0813">Transport</keyword>
<dbReference type="EMBL" id="CAFBOL010000035">
    <property type="protein sequence ID" value="CAB4991315.1"/>
    <property type="molecule type" value="Genomic_DNA"/>
</dbReference>
<evidence type="ECO:0000313" key="10">
    <source>
        <dbReference type="EMBL" id="CAB4991315.1"/>
    </source>
</evidence>
<keyword evidence="2" id="KW-0479">Metal-binding</keyword>
<dbReference type="PANTHER" id="PTHR36923:SF3">
    <property type="entry name" value="FERREDOXIN"/>
    <property type="match status" value="1"/>
</dbReference>
<sequence>MKVWVDPGRCRGHALCLTHAPEAFEFIDLEDRSIVIDGAVGQVALDVFQTAAKNCPERAIIIEE</sequence>
<dbReference type="EMBL" id="CAFAAV010000067">
    <property type="protein sequence ID" value="CAB4816161.1"/>
    <property type="molecule type" value="Genomic_DNA"/>
</dbReference>
<accession>A0A6J7NGA6</accession>
<dbReference type="Gene3D" id="3.30.70.20">
    <property type="match status" value="1"/>
</dbReference>
<evidence type="ECO:0000256" key="3">
    <source>
        <dbReference type="ARBA" id="ARBA00022982"/>
    </source>
</evidence>
<dbReference type="GO" id="GO:0046872">
    <property type="term" value="F:metal ion binding"/>
    <property type="evidence" value="ECO:0007669"/>
    <property type="project" value="UniProtKB-KW"/>
</dbReference>
<gene>
    <name evidence="7" type="ORF">UFOPK2656_01631</name>
    <name evidence="8" type="ORF">UFOPK3099_01086</name>
    <name evidence="9" type="ORF">UFOPK3651_01773</name>
    <name evidence="10" type="ORF">UFOPK3931_01491</name>
    <name evidence="6" type="ORF">UFOPK4189_01814</name>
</gene>
<organism evidence="10">
    <name type="scientific">freshwater metagenome</name>
    <dbReference type="NCBI Taxonomy" id="449393"/>
    <lineage>
        <taxon>unclassified sequences</taxon>
        <taxon>metagenomes</taxon>
        <taxon>ecological metagenomes</taxon>
    </lineage>
</organism>
<evidence type="ECO:0000313" key="8">
    <source>
        <dbReference type="EMBL" id="CAB4816161.1"/>
    </source>
</evidence>
<dbReference type="EMBL" id="CAFBMT010000009">
    <property type="protein sequence ID" value="CAB4935501.1"/>
    <property type="molecule type" value="Genomic_DNA"/>
</dbReference>
<keyword evidence="3" id="KW-0249">Electron transport</keyword>
<dbReference type="EMBL" id="CAESGF010000009">
    <property type="protein sequence ID" value="CAB4364045.1"/>
    <property type="molecule type" value="Genomic_DNA"/>
</dbReference>
<proteinExistence type="predicted"/>
<dbReference type="PANTHER" id="PTHR36923">
    <property type="entry name" value="FERREDOXIN"/>
    <property type="match status" value="1"/>
</dbReference>
<dbReference type="EMBL" id="CAEZYF010000009">
    <property type="protein sequence ID" value="CAB4724013.1"/>
    <property type="molecule type" value="Genomic_DNA"/>
</dbReference>
<evidence type="ECO:0000313" key="9">
    <source>
        <dbReference type="EMBL" id="CAB4935501.1"/>
    </source>
</evidence>
<reference evidence="10" key="1">
    <citation type="submission" date="2020-05" db="EMBL/GenBank/DDBJ databases">
        <authorList>
            <person name="Chiriac C."/>
            <person name="Salcher M."/>
            <person name="Ghai R."/>
            <person name="Kavagutti S V."/>
        </authorList>
    </citation>
    <scope>NUCLEOTIDE SEQUENCE</scope>
</reference>
<evidence type="ECO:0000256" key="1">
    <source>
        <dbReference type="ARBA" id="ARBA00022448"/>
    </source>
</evidence>
<name>A0A6J7NGA6_9ZZZZ</name>
<keyword evidence="5" id="KW-0411">Iron-sulfur</keyword>
<evidence type="ECO:0000256" key="2">
    <source>
        <dbReference type="ARBA" id="ARBA00022723"/>
    </source>
</evidence>
<evidence type="ECO:0000256" key="5">
    <source>
        <dbReference type="ARBA" id="ARBA00023014"/>
    </source>
</evidence>
<evidence type="ECO:0000313" key="6">
    <source>
        <dbReference type="EMBL" id="CAB4364045.1"/>
    </source>
</evidence>
<keyword evidence="4" id="KW-0408">Iron</keyword>
<dbReference type="AlphaFoldDB" id="A0A6J7NGA6"/>